<keyword evidence="2" id="KW-1185">Reference proteome</keyword>
<name>A0A483CXL9_9EURY</name>
<comment type="caution">
    <text evidence="1">The sequence shown here is derived from an EMBL/GenBank/DDBJ whole genome shotgun (WGS) entry which is preliminary data.</text>
</comment>
<protein>
    <submittedName>
        <fullName evidence="1">Uncharacterized protein</fullName>
    </submittedName>
</protein>
<reference evidence="1 2" key="1">
    <citation type="submission" date="2017-11" db="EMBL/GenBank/DDBJ databases">
        <title>Isolation and Characterization of Methanofollis Species from Methane Seep Offshore SW Taiwan.</title>
        <authorList>
            <person name="Teng N.-H."/>
            <person name="Lai M.-C."/>
            <person name="Chen S.-C."/>
        </authorList>
    </citation>
    <scope>NUCLEOTIDE SEQUENCE [LARGE SCALE GENOMIC DNA]</scope>
    <source>
        <strain evidence="1 2">FWC-SCC2</strain>
    </source>
</reference>
<dbReference type="EMBL" id="PGCL01000003">
    <property type="protein sequence ID" value="TAJ44063.1"/>
    <property type="molecule type" value="Genomic_DNA"/>
</dbReference>
<evidence type="ECO:0000313" key="1">
    <source>
        <dbReference type="EMBL" id="TAJ44063.1"/>
    </source>
</evidence>
<sequence>MKKIWRPEASGMMLALNLRSFMCSLLSSFIFRFYMGDMSLSLASKRHLRIKVHKLILAYF</sequence>
<organism evidence="1 2">
    <name type="scientific">Methanofollis fontis</name>
    <dbReference type="NCBI Taxonomy" id="2052832"/>
    <lineage>
        <taxon>Archaea</taxon>
        <taxon>Methanobacteriati</taxon>
        <taxon>Methanobacteriota</taxon>
        <taxon>Stenosarchaea group</taxon>
        <taxon>Methanomicrobia</taxon>
        <taxon>Methanomicrobiales</taxon>
        <taxon>Methanomicrobiaceae</taxon>
        <taxon>Methanofollis</taxon>
    </lineage>
</organism>
<dbReference type="Proteomes" id="UP000292580">
    <property type="component" value="Unassembled WGS sequence"/>
</dbReference>
<accession>A0A483CXL9</accession>
<evidence type="ECO:0000313" key="2">
    <source>
        <dbReference type="Proteomes" id="UP000292580"/>
    </source>
</evidence>
<proteinExistence type="predicted"/>
<dbReference type="AlphaFoldDB" id="A0A483CXL9"/>
<gene>
    <name evidence="1" type="ORF">CUJ86_08485</name>
</gene>